<evidence type="ECO:0000256" key="1">
    <source>
        <dbReference type="SAM" id="Phobius"/>
    </source>
</evidence>
<keyword evidence="1" id="KW-0472">Membrane</keyword>
<feature type="transmembrane region" description="Helical" evidence="1">
    <location>
        <begin position="196"/>
        <end position="219"/>
    </location>
</feature>
<organism evidence="2 3">
    <name type="scientific">Armillaria novae-zelandiae</name>
    <dbReference type="NCBI Taxonomy" id="153914"/>
    <lineage>
        <taxon>Eukaryota</taxon>
        <taxon>Fungi</taxon>
        <taxon>Dikarya</taxon>
        <taxon>Basidiomycota</taxon>
        <taxon>Agaricomycotina</taxon>
        <taxon>Agaricomycetes</taxon>
        <taxon>Agaricomycetidae</taxon>
        <taxon>Agaricales</taxon>
        <taxon>Marasmiineae</taxon>
        <taxon>Physalacriaceae</taxon>
        <taxon>Armillaria</taxon>
    </lineage>
</organism>
<dbReference type="EMBL" id="JAUEPR010000044">
    <property type="protein sequence ID" value="KAK0472032.1"/>
    <property type="molecule type" value="Genomic_DNA"/>
</dbReference>
<accession>A0AA39TWI4</accession>
<reference evidence="2" key="1">
    <citation type="submission" date="2023-06" db="EMBL/GenBank/DDBJ databases">
        <authorList>
            <consortium name="Lawrence Berkeley National Laboratory"/>
            <person name="Ahrendt S."/>
            <person name="Sahu N."/>
            <person name="Indic B."/>
            <person name="Wong-Bajracharya J."/>
            <person name="Merenyi Z."/>
            <person name="Ke H.-M."/>
            <person name="Monk M."/>
            <person name="Kocsube S."/>
            <person name="Drula E."/>
            <person name="Lipzen A."/>
            <person name="Balint B."/>
            <person name="Henrissat B."/>
            <person name="Andreopoulos B."/>
            <person name="Martin F.M."/>
            <person name="Harder C.B."/>
            <person name="Rigling D."/>
            <person name="Ford K.L."/>
            <person name="Foster G.D."/>
            <person name="Pangilinan J."/>
            <person name="Papanicolaou A."/>
            <person name="Barry K."/>
            <person name="LaButti K."/>
            <person name="Viragh M."/>
            <person name="Koriabine M."/>
            <person name="Yan M."/>
            <person name="Riley R."/>
            <person name="Champramary S."/>
            <person name="Plett K.L."/>
            <person name="Tsai I.J."/>
            <person name="Slot J."/>
            <person name="Sipos G."/>
            <person name="Plett J."/>
            <person name="Nagy L.G."/>
            <person name="Grigoriev I.V."/>
        </authorList>
    </citation>
    <scope>NUCLEOTIDE SEQUENCE</scope>
    <source>
        <strain evidence="2">ICMP 16352</strain>
    </source>
</reference>
<dbReference type="AlphaFoldDB" id="A0AA39TWI4"/>
<feature type="transmembrane region" description="Helical" evidence="1">
    <location>
        <begin position="279"/>
        <end position="302"/>
    </location>
</feature>
<keyword evidence="1" id="KW-1133">Transmembrane helix</keyword>
<keyword evidence="3" id="KW-1185">Reference proteome</keyword>
<comment type="caution">
    <text evidence="2">The sequence shown here is derived from an EMBL/GenBank/DDBJ whole genome shotgun (WGS) entry which is preliminary data.</text>
</comment>
<sequence>MGSISYRDLIVVRSQARHCVVVKRVPKTSVSSASPRIRRAVYKVVGPAGPFSSIAVAGLSNMLSDSISLGYELVVVVLTATTYVVTTSHVGLYFSQNRKWDSRTFRIMVFALWVVDTCCTAVVSYSVAKFMNGKMCIHSHKSPSPYPWTFALENACFMMFAIQGFFVVRAWICTGYADGPFPNQPSQLAHSVKQSILITLMTVALCALGTSIVLTIKPFSHQPISSFSRGAVLFCVGILAFTTTFDIVVTLLSCYCLGTKRQSVLQWVSKYRDDVTYYVYARLIITATVQVAATITYCLFVKKDVWMLGHLTLSKVYTNNILAIINSRLDDPDSVPAECEYSSEKVEIIFIAPIDEEILSR</sequence>
<feature type="transmembrane region" description="Helical" evidence="1">
    <location>
        <begin position="107"/>
        <end position="128"/>
    </location>
</feature>
<keyword evidence="1" id="KW-0812">Transmembrane</keyword>
<evidence type="ECO:0000313" key="2">
    <source>
        <dbReference type="EMBL" id="KAK0472032.1"/>
    </source>
</evidence>
<feature type="transmembrane region" description="Helical" evidence="1">
    <location>
        <begin position="73"/>
        <end position="95"/>
    </location>
</feature>
<feature type="transmembrane region" description="Helical" evidence="1">
    <location>
        <begin position="148"/>
        <end position="168"/>
    </location>
</feature>
<protein>
    <submittedName>
        <fullName evidence="2">Uncharacterized protein</fullName>
    </submittedName>
</protein>
<feature type="transmembrane region" description="Helical" evidence="1">
    <location>
        <begin position="40"/>
        <end position="61"/>
    </location>
</feature>
<evidence type="ECO:0000313" key="3">
    <source>
        <dbReference type="Proteomes" id="UP001175227"/>
    </source>
</evidence>
<dbReference type="Proteomes" id="UP001175227">
    <property type="component" value="Unassembled WGS sequence"/>
</dbReference>
<gene>
    <name evidence="2" type="ORF">IW261DRAFT_1509757</name>
</gene>
<feature type="transmembrane region" description="Helical" evidence="1">
    <location>
        <begin position="231"/>
        <end position="258"/>
    </location>
</feature>
<proteinExistence type="predicted"/>
<name>A0AA39TWI4_9AGAR</name>